<dbReference type="AlphaFoldDB" id="A0A1X2H5B6"/>
<protein>
    <submittedName>
        <fullName evidence="3">Uncharacterized protein</fullName>
    </submittedName>
</protein>
<feature type="compositionally biased region" description="Basic and acidic residues" evidence="2">
    <location>
        <begin position="213"/>
        <end position="223"/>
    </location>
</feature>
<name>A0A1X2H5B6_SYNRA</name>
<organism evidence="3 4">
    <name type="scientific">Syncephalastrum racemosum</name>
    <name type="common">Filamentous fungus</name>
    <dbReference type="NCBI Taxonomy" id="13706"/>
    <lineage>
        <taxon>Eukaryota</taxon>
        <taxon>Fungi</taxon>
        <taxon>Fungi incertae sedis</taxon>
        <taxon>Mucoromycota</taxon>
        <taxon>Mucoromycotina</taxon>
        <taxon>Mucoromycetes</taxon>
        <taxon>Mucorales</taxon>
        <taxon>Syncephalastraceae</taxon>
        <taxon>Syncephalastrum</taxon>
    </lineage>
</organism>
<feature type="region of interest" description="Disordered" evidence="2">
    <location>
        <begin position="66"/>
        <end position="99"/>
    </location>
</feature>
<comment type="caution">
    <text evidence="3">The sequence shown here is derived from an EMBL/GenBank/DDBJ whole genome shotgun (WGS) entry which is preliminary data.</text>
</comment>
<feature type="coiled-coil region" evidence="1">
    <location>
        <begin position="104"/>
        <end position="194"/>
    </location>
</feature>
<dbReference type="OrthoDB" id="2283227at2759"/>
<sequence length="319" mass="36965">MPIAEIVWAILLLWAYRFYKRSSLGQKQPLSNRSGSPPASDLTPIENAIQKNKRALDRLQERLARMAVPSSQQQQQQLPVPMTPSSASPLPGRRSPDREMLERVRRAEAAKDEALLRAKKMEQELQERVAENASLAEQLGMEQKRKAQLDLLVRENGQELTRVTHELLEYQQKVEDLEKRLEEVQAEAEFASVAAATATASAEQHRLYQLSQHDPRLRSDSPLHRTSTPRPSSGYGSRYHSPSSQMESERVTEMYRRLFAEKDLLLQEHMHEIEELRHMNEFLRRQVQRYSASSCTYTAHFLILLAKFVCKQERNRPRR</sequence>
<dbReference type="InParanoid" id="A0A1X2H5B6"/>
<proteinExistence type="predicted"/>
<feature type="compositionally biased region" description="Polar residues" evidence="2">
    <location>
        <begin position="224"/>
        <end position="246"/>
    </location>
</feature>
<evidence type="ECO:0000256" key="2">
    <source>
        <dbReference type="SAM" id="MobiDB-lite"/>
    </source>
</evidence>
<feature type="coiled-coil region" evidence="1">
    <location>
        <begin position="266"/>
        <end position="293"/>
    </location>
</feature>
<accession>A0A1X2H5B6</accession>
<reference evidence="3 4" key="1">
    <citation type="submission" date="2016-07" db="EMBL/GenBank/DDBJ databases">
        <title>Pervasive Adenine N6-methylation of Active Genes in Fungi.</title>
        <authorList>
            <consortium name="DOE Joint Genome Institute"/>
            <person name="Mondo S.J."/>
            <person name="Dannebaum R.O."/>
            <person name="Kuo R.C."/>
            <person name="Labutti K."/>
            <person name="Haridas S."/>
            <person name="Kuo A."/>
            <person name="Salamov A."/>
            <person name="Ahrendt S.R."/>
            <person name="Lipzen A."/>
            <person name="Sullivan W."/>
            <person name="Andreopoulos W.B."/>
            <person name="Clum A."/>
            <person name="Lindquist E."/>
            <person name="Daum C."/>
            <person name="Ramamoorthy G.K."/>
            <person name="Gryganskyi A."/>
            <person name="Culley D."/>
            <person name="Magnuson J.K."/>
            <person name="James T.Y."/>
            <person name="O'Malley M.A."/>
            <person name="Stajich J.E."/>
            <person name="Spatafora J.W."/>
            <person name="Visel A."/>
            <person name="Grigoriev I.V."/>
        </authorList>
    </citation>
    <scope>NUCLEOTIDE SEQUENCE [LARGE SCALE GENOMIC DNA]</scope>
    <source>
        <strain evidence="3 4">NRRL 2496</strain>
    </source>
</reference>
<keyword evidence="4" id="KW-1185">Reference proteome</keyword>
<gene>
    <name evidence="3" type="ORF">BCR43DRAFT_497199</name>
</gene>
<dbReference type="EMBL" id="MCGN01000009">
    <property type="protein sequence ID" value="ORY93582.1"/>
    <property type="molecule type" value="Genomic_DNA"/>
</dbReference>
<keyword evidence="1" id="KW-0175">Coiled coil</keyword>
<evidence type="ECO:0000256" key="1">
    <source>
        <dbReference type="SAM" id="Coils"/>
    </source>
</evidence>
<evidence type="ECO:0000313" key="3">
    <source>
        <dbReference type="EMBL" id="ORY93582.1"/>
    </source>
</evidence>
<feature type="region of interest" description="Disordered" evidence="2">
    <location>
        <begin position="212"/>
        <end position="247"/>
    </location>
</feature>
<dbReference type="Proteomes" id="UP000242180">
    <property type="component" value="Unassembled WGS sequence"/>
</dbReference>
<evidence type="ECO:0000313" key="4">
    <source>
        <dbReference type="Proteomes" id="UP000242180"/>
    </source>
</evidence>